<evidence type="ECO:0000313" key="1">
    <source>
        <dbReference type="EMBL" id="KAK8956526.1"/>
    </source>
</evidence>
<dbReference type="Proteomes" id="UP001418222">
    <property type="component" value="Unassembled WGS sequence"/>
</dbReference>
<protein>
    <submittedName>
        <fullName evidence="1">Uncharacterized protein</fullName>
    </submittedName>
</protein>
<dbReference type="EMBL" id="JBBWWQ010000001">
    <property type="protein sequence ID" value="KAK8956526.1"/>
    <property type="molecule type" value="Genomic_DNA"/>
</dbReference>
<dbReference type="AlphaFoldDB" id="A0AAP0BZD9"/>
<organism evidence="1 2">
    <name type="scientific">Platanthera zijinensis</name>
    <dbReference type="NCBI Taxonomy" id="2320716"/>
    <lineage>
        <taxon>Eukaryota</taxon>
        <taxon>Viridiplantae</taxon>
        <taxon>Streptophyta</taxon>
        <taxon>Embryophyta</taxon>
        <taxon>Tracheophyta</taxon>
        <taxon>Spermatophyta</taxon>
        <taxon>Magnoliopsida</taxon>
        <taxon>Liliopsida</taxon>
        <taxon>Asparagales</taxon>
        <taxon>Orchidaceae</taxon>
        <taxon>Orchidoideae</taxon>
        <taxon>Orchideae</taxon>
        <taxon>Orchidinae</taxon>
        <taxon>Platanthera</taxon>
    </lineage>
</organism>
<reference evidence="1 2" key="1">
    <citation type="journal article" date="2022" name="Nat. Plants">
        <title>Genomes of leafy and leafless Platanthera orchids illuminate the evolution of mycoheterotrophy.</title>
        <authorList>
            <person name="Li M.H."/>
            <person name="Liu K.W."/>
            <person name="Li Z."/>
            <person name="Lu H.C."/>
            <person name="Ye Q.L."/>
            <person name="Zhang D."/>
            <person name="Wang J.Y."/>
            <person name="Li Y.F."/>
            <person name="Zhong Z.M."/>
            <person name="Liu X."/>
            <person name="Yu X."/>
            <person name="Liu D.K."/>
            <person name="Tu X.D."/>
            <person name="Liu B."/>
            <person name="Hao Y."/>
            <person name="Liao X.Y."/>
            <person name="Jiang Y.T."/>
            <person name="Sun W.H."/>
            <person name="Chen J."/>
            <person name="Chen Y.Q."/>
            <person name="Ai Y."/>
            <person name="Zhai J.W."/>
            <person name="Wu S.S."/>
            <person name="Zhou Z."/>
            <person name="Hsiao Y.Y."/>
            <person name="Wu W.L."/>
            <person name="Chen Y.Y."/>
            <person name="Lin Y.F."/>
            <person name="Hsu J.L."/>
            <person name="Li C.Y."/>
            <person name="Wang Z.W."/>
            <person name="Zhao X."/>
            <person name="Zhong W.Y."/>
            <person name="Ma X.K."/>
            <person name="Ma L."/>
            <person name="Huang J."/>
            <person name="Chen G.Z."/>
            <person name="Huang M.Z."/>
            <person name="Huang L."/>
            <person name="Peng D.H."/>
            <person name="Luo Y.B."/>
            <person name="Zou S.Q."/>
            <person name="Chen S.P."/>
            <person name="Lan S."/>
            <person name="Tsai W.C."/>
            <person name="Van de Peer Y."/>
            <person name="Liu Z.J."/>
        </authorList>
    </citation>
    <scope>NUCLEOTIDE SEQUENCE [LARGE SCALE GENOMIC DNA]</scope>
    <source>
        <strain evidence="1">Lor287</strain>
    </source>
</reference>
<comment type="caution">
    <text evidence="1">The sequence shown here is derived from an EMBL/GenBank/DDBJ whole genome shotgun (WGS) entry which is preliminary data.</text>
</comment>
<sequence>MRSSFLQIGALSLAPAIPRDPKGSPKKGTVYNIARLQRSLEEWCRMDRRGRLQRTETMSLRMAAAGMSLPNSLPLHLHLQSTPDIPPAICQPSEQ</sequence>
<name>A0AAP0BZD9_9ASPA</name>
<keyword evidence="2" id="KW-1185">Reference proteome</keyword>
<evidence type="ECO:0000313" key="2">
    <source>
        <dbReference type="Proteomes" id="UP001418222"/>
    </source>
</evidence>
<accession>A0AAP0BZD9</accession>
<proteinExistence type="predicted"/>
<gene>
    <name evidence="1" type="ORF">KSP39_PZI001306</name>
</gene>